<organism evidence="2 3">
    <name type="scientific">Babesia caballi</name>
    <dbReference type="NCBI Taxonomy" id="5871"/>
    <lineage>
        <taxon>Eukaryota</taxon>
        <taxon>Sar</taxon>
        <taxon>Alveolata</taxon>
        <taxon>Apicomplexa</taxon>
        <taxon>Aconoidasida</taxon>
        <taxon>Piroplasmida</taxon>
        <taxon>Babesiidae</taxon>
        <taxon>Babesia</taxon>
    </lineage>
</organism>
<name>A0AAV4LX14_BABCB</name>
<comment type="caution">
    <text evidence="2">The sequence shown here is derived from an EMBL/GenBank/DDBJ whole genome shotgun (WGS) entry which is preliminary data.</text>
</comment>
<feature type="transmembrane region" description="Helical" evidence="1">
    <location>
        <begin position="277"/>
        <end position="297"/>
    </location>
</feature>
<dbReference type="Proteomes" id="UP001497744">
    <property type="component" value="Unassembled WGS sequence"/>
</dbReference>
<protein>
    <submittedName>
        <fullName evidence="2">Variant erythrocyte surface antigen-1 family protein</fullName>
    </submittedName>
</protein>
<dbReference type="RefSeq" id="XP_067716224.1">
    <property type="nucleotide sequence ID" value="XM_067860123.1"/>
</dbReference>
<evidence type="ECO:0000313" key="2">
    <source>
        <dbReference type="EMBL" id="GIX64155.1"/>
    </source>
</evidence>
<accession>A0AAV4LX14</accession>
<evidence type="ECO:0000313" key="3">
    <source>
        <dbReference type="Proteomes" id="UP001497744"/>
    </source>
</evidence>
<proteinExistence type="predicted"/>
<sequence length="340" mass="37818">MSGNLSSTFATKPYSVITSIWNKIIEIKSRHPQSGSPTPSVLSRSLASMAPTVPFLYQLFMAKDPNTLPGALFDLTQHCHKWDRSGKLKHEAAGSSGSLCPSPNDLWSLYYPVYEDLRHTSCRDKSCGGYLEPLTVGASFSPYAASAYLSWMAYLTDDLYISFNEMLDEFKNIDCSKSGCNDTCNGRHSPGQHGTTGSNQCSCTSVVSCAGVLPLLYRYGFQFYRPYSLSGGRDGSGDSKRSCQKFHTALSNVLSPDAPLAKLLESIDSFLYLFRIYFFYNLSSFWLCSLLILRYFIFYGIDVLHFKSHVHFPSSHKVPPIAPLTTGKAADLTKLKYFIS</sequence>
<gene>
    <name evidence="2" type="ORF">BcabD6B2_35900</name>
</gene>
<dbReference type="GeneID" id="94195636"/>
<dbReference type="EMBL" id="BPLF01000003">
    <property type="protein sequence ID" value="GIX64155.1"/>
    <property type="molecule type" value="Genomic_DNA"/>
</dbReference>
<evidence type="ECO:0000256" key="1">
    <source>
        <dbReference type="SAM" id="Phobius"/>
    </source>
</evidence>
<reference evidence="2 3" key="1">
    <citation type="submission" date="2021-06" db="EMBL/GenBank/DDBJ databases">
        <title>Genome sequence of Babesia caballi.</title>
        <authorList>
            <person name="Yamagishi J."/>
            <person name="Kidaka T."/>
            <person name="Ochi A."/>
        </authorList>
    </citation>
    <scope>NUCLEOTIDE SEQUENCE [LARGE SCALE GENOMIC DNA]</scope>
    <source>
        <strain evidence="2">USDA-D6B2</strain>
    </source>
</reference>
<keyword evidence="3" id="KW-1185">Reference proteome</keyword>
<keyword evidence="1" id="KW-0472">Membrane</keyword>
<keyword evidence="1" id="KW-1133">Transmembrane helix</keyword>
<keyword evidence="1" id="KW-0812">Transmembrane</keyword>
<dbReference type="AlphaFoldDB" id="A0AAV4LX14"/>